<dbReference type="AlphaFoldDB" id="A0A2H5EX20"/>
<dbReference type="InterPro" id="IPR050833">
    <property type="entry name" value="Poly_Biosynth_Transport"/>
</dbReference>
<dbReference type="EMBL" id="CP025430">
    <property type="protein sequence ID" value="AUH63824.1"/>
    <property type="molecule type" value="Genomic_DNA"/>
</dbReference>
<feature type="transmembrane region" description="Helical" evidence="7">
    <location>
        <begin position="258"/>
        <end position="281"/>
    </location>
</feature>
<dbReference type="OrthoDB" id="7605542at2"/>
<proteinExistence type="inferred from homology"/>
<name>A0A2H5EX20_9RHOB</name>
<feature type="transmembrane region" description="Helical" evidence="7">
    <location>
        <begin position="162"/>
        <end position="180"/>
    </location>
</feature>
<reference evidence="8 9" key="1">
    <citation type="journal article" date="2013" name="Antonie Van Leeuwenhoek">
        <title>Paracoccus zhejiangensis sp. nov., isolated from activated sludge in wastewater-treatment system.</title>
        <authorList>
            <person name="Wu Z.G."/>
            <person name="Zhang D.F."/>
            <person name="Liu Y.L."/>
            <person name="Wang F."/>
            <person name="Jiang X."/>
            <person name="Li C."/>
            <person name="Li S.P."/>
            <person name="Hong Q."/>
            <person name="Li W.J."/>
        </authorList>
    </citation>
    <scope>NUCLEOTIDE SEQUENCE [LARGE SCALE GENOMIC DNA]</scope>
    <source>
        <strain evidence="8 9">J6</strain>
    </source>
</reference>
<evidence type="ECO:0000256" key="7">
    <source>
        <dbReference type="SAM" id="Phobius"/>
    </source>
</evidence>
<evidence type="ECO:0000313" key="9">
    <source>
        <dbReference type="Proteomes" id="UP000234530"/>
    </source>
</evidence>
<feature type="transmembrane region" description="Helical" evidence="7">
    <location>
        <begin position="427"/>
        <end position="445"/>
    </location>
</feature>
<evidence type="ECO:0000313" key="8">
    <source>
        <dbReference type="EMBL" id="AUH63824.1"/>
    </source>
</evidence>
<dbReference type="PANTHER" id="PTHR30250:SF10">
    <property type="entry name" value="LIPOPOLYSACCHARIDE BIOSYNTHESIS PROTEIN WZXC"/>
    <property type="match status" value="1"/>
</dbReference>
<keyword evidence="5 7" id="KW-1133">Transmembrane helix</keyword>
<evidence type="ECO:0000256" key="3">
    <source>
        <dbReference type="ARBA" id="ARBA00022475"/>
    </source>
</evidence>
<dbReference type="GO" id="GO:0005886">
    <property type="term" value="C:plasma membrane"/>
    <property type="evidence" value="ECO:0007669"/>
    <property type="project" value="UniProtKB-SubCell"/>
</dbReference>
<dbReference type="Proteomes" id="UP000234530">
    <property type="component" value="Chromosome"/>
</dbReference>
<evidence type="ECO:0000256" key="4">
    <source>
        <dbReference type="ARBA" id="ARBA00022692"/>
    </source>
</evidence>
<sequence>MIRRLTSRLYHDEGLSWRALRSGMWTLAGFGGGQALRLVVNLALARLLFPSAFGTMALIMVLIQGLNNFSDVGTRPAVLRSPRGDDPDFLNTAWTIEIMRGVALWLVCCALAVPYARFYDAPEIAAYLVVAGFGSVIHGLQPMRILTAERHMSLRQVTKADLLSQVITSVMLVILAWVTASIWALVVMLVVGGIVRILIMLWMIPGHRDRLQWDREAVHELTSFGKWIFPSTILGFLINQGDKAIFGRYLTLTQLGLYNIGFFLASFPQMLGSAIVARIMIPLYRESPPGAGPNEFGRIRRIRFALTGGILSATLLVAFLGPWLVELLYDQRYQQSGIMVTLIASVVVPQVILLGNDLPALAAGDSRGFFYLIAVRAVLFLSCFWIGSHFGGLLGALLGQAVGTILSYPALALLARRHHAWDPLHDGVFALIAVTVLSLILFPRLDEIRALAQVG</sequence>
<keyword evidence="6 7" id="KW-0472">Membrane</keyword>
<feature type="transmembrane region" description="Helical" evidence="7">
    <location>
        <begin position="98"/>
        <end position="118"/>
    </location>
</feature>
<accession>A0A2H5EX20</accession>
<feature type="transmembrane region" description="Helical" evidence="7">
    <location>
        <begin position="47"/>
        <end position="66"/>
    </location>
</feature>
<comment type="subcellular location">
    <subcellularLocation>
        <location evidence="1">Cell membrane</location>
        <topology evidence="1">Multi-pass membrane protein</topology>
    </subcellularLocation>
</comment>
<dbReference type="Pfam" id="PF13440">
    <property type="entry name" value="Polysacc_synt_3"/>
    <property type="match status" value="1"/>
</dbReference>
<feature type="transmembrane region" description="Helical" evidence="7">
    <location>
        <begin position="393"/>
        <end position="415"/>
    </location>
</feature>
<keyword evidence="9" id="KW-1185">Reference proteome</keyword>
<feature type="transmembrane region" description="Helical" evidence="7">
    <location>
        <begin position="302"/>
        <end position="325"/>
    </location>
</feature>
<keyword evidence="3" id="KW-1003">Cell membrane</keyword>
<evidence type="ECO:0000256" key="6">
    <source>
        <dbReference type="ARBA" id="ARBA00023136"/>
    </source>
</evidence>
<comment type="similarity">
    <text evidence="2">Belongs to the polysaccharide synthase family.</text>
</comment>
<feature type="transmembrane region" description="Helical" evidence="7">
    <location>
        <begin position="186"/>
        <end position="205"/>
    </location>
</feature>
<feature type="transmembrane region" description="Helical" evidence="7">
    <location>
        <begin position="124"/>
        <end position="141"/>
    </location>
</feature>
<feature type="transmembrane region" description="Helical" evidence="7">
    <location>
        <begin position="368"/>
        <end position="387"/>
    </location>
</feature>
<dbReference type="KEGG" id="pzh:CX676_06340"/>
<dbReference type="RefSeq" id="WP_101751865.1">
    <property type="nucleotide sequence ID" value="NZ_CP025430.1"/>
</dbReference>
<organism evidence="8 9">
    <name type="scientific">Paracoccus zhejiangensis</name>
    <dbReference type="NCBI Taxonomy" id="1077935"/>
    <lineage>
        <taxon>Bacteria</taxon>
        <taxon>Pseudomonadati</taxon>
        <taxon>Pseudomonadota</taxon>
        <taxon>Alphaproteobacteria</taxon>
        <taxon>Rhodobacterales</taxon>
        <taxon>Paracoccaceae</taxon>
        <taxon>Paracoccus</taxon>
    </lineage>
</organism>
<keyword evidence="4 7" id="KW-0812">Transmembrane</keyword>
<evidence type="ECO:0000256" key="1">
    <source>
        <dbReference type="ARBA" id="ARBA00004651"/>
    </source>
</evidence>
<protein>
    <submittedName>
        <fullName evidence="8">Polysaccharide biosynthesis protein</fullName>
    </submittedName>
</protein>
<gene>
    <name evidence="8" type="ORF">CX676_06340</name>
</gene>
<dbReference type="PANTHER" id="PTHR30250">
    <property type="entry name" value="PST FAMILY PREDICTED COLANIC ACID TRANSPORTER"/>
    <property type="match status" value="1"/>
</dbReference>
<evidence type="ECO:0000256" key="5">
    <source>
        <dbReference type="ARBA" id="ARBA00022989"/>
    </source>
</evidence>
<evidence type="ECO:0000256" key="2">
    <source>
        <dbReference type="ARBA" id="ARBA00007430"/>
    </source>
</evidence>
<feature type="transmembrane region" description="Helical" evidence="7">
    <location>
        <begin position="337"/>
        <end position="356"/>
    </location>
</feature>